<proteinExistence type="predicted"/>
<dbReference type="RefSeq" id="WP_147770853.1">
    <property type="nucleotide sequence ID" value="NZ_SAYB01000003.1"/>
</dbReference>
<dbReference type="AlphaFoldDB" id="A0A5C8EJQ3"/>
<reference evidence="1 2" key="1">
    <citation type="journal article" date="1992" name="Lakartidningen">
        <title>[Penicillin V and not amoxicillin is the first choice preparation in acute otitis].</title>
        <authorList>
            <person name="Kamme C."/>
            <person name="Lundgren K."/>
            <person name="Prellner K."/>
        </authorList>
    </citation>
    <scope>NUCLEOTIDE SEQUENCE [LARGE SCALE GENOMIC DNA]</scope>
    <source>
        <strain evidence="1 2">PC4580III</strain>
    </source>
</reference>
<dbReference type="EMBL" id="SAYB01000003">
    <property type="protein sequence ID" value="TXJ38257.1"/>
    <property type="molecule type" value="Genomic_DNA"/>
</dbReference>
<evidence type="ECO:0000313" key="2">
    <source>
        <dbReference type="Proteomes" id="UP000322814"/>
    </source>
</evidence>
<gene>
    <name evidence="1" type="ORF">EPJ78_06055</name>
</gene>
<comment type="caution">
    <text evidence="1">The sequence shown here is derived from an EMBL/GenBank/DDBJ whole genome shotgun (WGS) entry which is preliminary data.</text>
</comment>
<name>A0A5C8EJQ3_9SPIR</name>
<accession>A0A5C8EJQ3</accession>
<sequence length="195" mass="22373">MTKLLKIFISGLLVFISINSLYAFEIPFIGGNSEKIILNTNEMDLSYSQYGGFTGSYDLFEVEGKNGFRATFSIGDNSFIATNTVIAYTAFFSNANLIEVRNKIDTNKPGQALAMGLLILAEFNCDVYKSNQKINKIGFMTPYLDFDKNLFNNELVFKDSFNQTYKLKLSDRYRDIIDKKIMIYQRKKDELIKQK</sequence>
<organism evidence="1 2">
    <name type="scientific">Brachyspira aalborgi</name>
    <dbReference type="NCBI Taxonomy" id="29522"/>
    <lineage>
        <taxon>Bacteria</taxon>
        <taxon>Pseudomonadati</taxon>
        <taxon>Spirochaetota</taxon>
        <taxon>Spirochaetia</taxon>
        <taxon>Brachyspirales</taxon>
        <taxon>Brachyspiraceae</taxon>
        <taxon>Brachyspira</taxon>
    </lineage>
</organism>
<evidence type="ECO:0000313" key="1">
    <source>
        <dbReference type="EMBL" id="TXJ38257.1"/>
    </source>
</evidence>
<dbReference type="Proteomes" id="UP000322814">
    <property type="component" value="Unassembled WGS sequence"/>
</dbReference>
<protein>
    <submittedName>
        <fullName evidence="1">Uncharacterized protein</fullName>
    </submittedName>
</protein>